<reference evidence="6" key="2">
    <citation type="journal article" date="2019" name="Int. J. Syst. Evol. Microbiol.">
        <title>The Global Catalogue of Microorganisms (GCM) 10K type strain sequencing project: providing services to taxonomists for standard genome sequencing and annotation.</title>
        <authorList>
            <consortium name="The Broad Institute Genomics Platform"/>
            <consortium name="The Broad Institute Genome Sequencing Center for Infectious Disease"/>
            <person name="Wu L."/>
            <person name="Ma J."/>
        </authorList>
    </citation>
    <scope>NUCLEOTIDE SEQUENCE [LARGE SCALE GENOMIC DNA]</scope>
    <source>
        <strain evidence="6">CGMCC 4.5581</strain>
    </source>
</reference>
<organism evidence="4 5">
    <name type="scientific">Modestobacter marinus</name>
    <dbReference type="NCBI Taxonomy" id="477641"/>
    <lineage>
        <taxon>Bacteria</taxon>
        <taxon>Bacillati</taxon>
        <taxon>Actinomycetota</taxon>
        <taxon>Actinomycetes</taxon>
        <taxon>Geodermatophilales</taxon>
        <taxon>Geodermatophilaceae</taxon>
        <taxon>Modestobacter</taxon>
    </lineage>
</organism>
<evidence type="ECO:0000313" key="3">
    <source>
        <dbReference type="EMBL" id="GGL78783.1"/>
    </source>
</evidence>
<feature type="compositionally biased region" description="Low complexity" evidence="1">
    <location>
        <begin position="229"/>
        <end position="241"/>
    </location>
</feature>
<sequence length="241" mass="25680">MTTPLPTGPAGALDVRADDELSWLLSLDSTVLAVLGGVFVTLLLMALLTGWLVVRRVRRSPLVARSRELASRGRELGVQGATAVTARRLPPGQRRTCAELQLEVARSRDRLRRQVAAARAAGAHLGEVPDLLPALEAEGSRLEQRLRQRTQDPQTVCRDEPATEARAYLDTVADVCDAVFQAERVAAPTGRTTADVADAVTALRAHTAAYQELIAPPAMPPLPRPAAGPAPAGTDAGRPHH</sequence>
<evidence type="ECO:0000313" key="5">
    <source>
        <dbReference type="Proteomes" id="UP000552836"/>
    </source>
</evidence>
<evidence type="ECO:0000256" key="2">
    <source>
        <dbReference type="SAM" id="Phobius"/>
    </source>
</evidence>
<evidence type="ECO:0000313" key="6">
    <source>
        <dbReference type="Proteomes" id="UP000648663"/>
    </source>
</evidence>
<dbReference type="RefSeq" id="WP_166756549.1">
    <property type="nucleotide sequence ID" value="NZ_BAABJU010000003.1"/>
</dbReference>
<feature type="compositionally biased region" description="Pro residues" evidence="1">
    <location>
        <begin position="219"/>
        <end position="228"/>
    </location>
</feature>
<proteinExistence type="predicted"/>
<gene>
    <name evidence="4" type="ORF">FB380_003429</name>
    <name evidence="3" type="ORF">GCM10011589_38580</name>
</gene>
<dbReference type="Proteomes" id="UP000648663">
    <property type="component" value="Unassembled WGS sequence"/>
</dbReference>
<keyword evidence="6" id="KW-1185">Reference proteome</keyword>
<comment type="caution">
    <text evidence="4">The sequence shown here is derived from an EMBL/GenBank/DDBJ whole genome shotgun (WGS) entry which is preliminary data.</text>
</comment>
<dbReference type="EMBL" id="JAAMPA010000002">
    <property type="protein sequence ID" value="NIH68941.1"/>
    <property type="molecule type" value="Genomic_DNA"/>
</dbReference>
<protein>
    <submittedName>
        <fullName evidence="4">Uncharacterized protein</fullName>
    </submittedName>
</protein>
<reference evidence="3" key="1">
    <citation type="journal article" date="2014" name="Int. J. Syst. Evol. Microbiol.">
        <title>Complete genome of a new Firmicutes species belonging to the dominant human colonic microbiota ('Ruminococcus bicirculans') reveals two chromosomes and a selective capacity to utilize plant glucans.</title>
        <authorList>
            <consortium name="NISC Comparative Sequencing Program"/>
            <person name="Wegmann U."/>
            <person name="Louis P."/>
            <person name="Goesmann A."/>
            <person name="Henrissat B."/>
            <person name="Duncan S.H."/>
            <person name="Flint H.J."/>
        </authorList>
    </citation>
    <scope>NUCLEOTIDE SEQUENCE</scope>
    <source>
        <strain evidence="3">CGMCC 4.5581</strain>
    </source>
</reference>
<reference evidence="3" key="4">
    <citation type="submission" date="2024-05" db="EMBL/GenBank/DDBJ databases">
        <authorList>
            <person name="Sun Q."/>
            <person name="Zhou Y."/>
        </authorList>
    </citation>
    <scope>NUCLEOTIDE SEQUENCE</scope>
    <source>
        <strain evidence="3">CGMCC 4.5581</strain>
    </source>
</reference>
<keyword evidence="2" id="KW-1133">Transmembrane helix</keyword>
<feature type="transmembrane region" description="Helical" evidence="2">
    <location>
        <begin position="31"/>
        <end position="54"/>
    </location>
</feature>
<dbReference type="EMBL" id="BMMI01000007">
    <property type="protein sequence ID" value="GGL78783.1"/>
    <property type="molecule type" value="Genomic_DNA"/>
</dbReference>
<accession>A0A846LNB1</accession>
<feature type="region of interest" description="Disordered" evidence="1">
    <location>
        <begin position="219"/>
        <end position="241"/>
    </location>
</feature>
<dbReference type="AlphaFoldDB" id="A0A846LNB1"/>
<keyword evidence="2" id="KW-0472">Membrane</keyword>
<evidence type="ECO:0000256" key="1">
    <source>
        <dbReference type="SAM" id="MobiDB-lite"/>
    </source>
</evidence>
<dbReference type="Proteomes" id="UP000552836">
    <property type="component" value="Unassembled WGS sequence"/>
</dbReference>
<evidence type="ECO:0000313" key="4">
    <source>
        <dbReference type="EMBL" id="NIH68941.1"/>
    </source>
</evidence>
<reference evidence="4 5" key="3">
    <citation type="submission" date="2020-02" db="EMBL/GenBank/DDBJ databases">
        <title>Sequencing the genomes of 1000 actinobacteria strains.</title>
        <authorList>
            <person name="Klenk H.-P."/>
        </authorList>
    </citation>
    <scope>NUCLEOTIDE SEQUENCE [LARGE SCALE GENOMIC DNA]</scope>
    <source>
        <strain evidence="4 5">DSM 45201</strain>
    </source>
</reference>
<name>A0A846LNB1_9ACTN</name>
<keyword evidence="2" id="KW-0812">Transmembrane</keyword>